<evidence type="ECO:0000313" key="3">
    <source>
        <dbReference type="EMBL" id="PFH55858.1"/>
    </source>
</evidence>
<keyword evidence="4" id="KW-1185">Reference proteome</keyword>
<feature type="transmembrane region" description="Helical" evidence="2">
    <location>
        <begin position="6"/>
        <end position="31"/>
    </location>
</feature>
<organism evidence="3 4">
    <name type="scientific">Ophiocordyceps unilateralis</name>
    <name type="common">Zombie-ant fungus</name>
    <name type="synonym">Torrubia unilateralis</name>
    <dbReference type="NCBI Taxonomy" id="268505"/>
    <lineage>
        <taxon>Eukaryota</taxon>
        <taxon>Fungi</taxon>
        <taxon>Dikarya</taxon>
        <taxon>Ascomycota</taxon>
        <taxon>Pezizomycotina</taxon>
        <taxon>Sordariomycetes</taxon>
        <taxon>Hypocreomycetidae</taxon>
        <taxon>Hypocreales</taxon>
        <taxon>Ophiocordycipitaceae</taxon>
        <taxon>Ophiocordyceps</taxon>
    </lineage>
</organism>
<gene>
    <name evidence="3" type="ORF">XA68_17510</name>
</gene>
<evidence type="ECO:0000256" key="2">
    <source>
        <dbReference type="SAM" id="Phobius"/>
    </source>
</evidence>
<comment type="caution">
    <text evidence="3">The sequence shown here is derived from an EMBL/GenBank/DDBJ whole genome shotgun (WGS) entry which is preliminary data.</text>
</comment>
<dbReference type="EMBL" id="LAZP02000740">
    <property type="protein sequence ID" value="PFH55858.1"/>
    <property type="molecule type" value="Genomic_DNA"/>
</dbReference>
<dbReference type="Proteomes" id="UP000037136">
    <property type="component" value="Unassembled WGS sequence"/>
</dbReference>
<accession>A0A2A9P3D6</accession>
<keyword evidence="2" id="KW-1133">Transmembrane helix</keyword>
<feature type="region of interest" description="Disordered" evidence="1">
    <location>
        <begin position="39"/>
        <end position="58"/>
    </location>
</feature>
<dbReference type="OrthoDB" id="4910100at2759"/>
<protein>
    <submittedName>
        <fullName evidence="3">Uncharacterized protein</fullName>
    </submittedName>
</protein>
<reference evidence="3 4" key="1">
    <citation type="journal article" date="2015" name="BMC Genomics">
        <title>Gene expression during zombie ant biting behavior reflects the complexity underlying fungal parasitic behavioral manipulation.</title>
        <authorList>
            <person name="de Bekker C."/>
            <person name="Ohm R.A."/>
            <person name="Loreto R.G."/>
            <person name="Sebastian A."/>
            <person name="Albert I."/>
            <person name="Merrow M."/>
            <person name="Brachmann A."/>
            <person name="Hughes D.P."/>
        </authorList>
    </citation>
    <scope>NUCLEOTIDE SEQUENCE [LARGE SCALE GENOMIC DNA]</scope>
    <source>
        <strain evidence="3 4">SC16a</strain>
    </source>
</reference>
<dbReference type="AlphaFoldDB" id="A0A2A9P3D6"/>
<name>A0A2A9P3D6_OPHUN</name>
<evidence type="ECO:0000256" key="1">
    <source>
        <dbReference type="SAM" id="MobiDB-lite"/>
    </source>
</evidence>
<evidence type="ECO:0000313" key="4">
    <source>
        <dbReference type="Proteomes" id="UP000037136"/>
    </source>
</evidence>
<keyword evidence="2" id="KW-0812">Transmembrane</keyword>
<keyword evidence="2" id="KW-0472">Membrane</keyword>
<proteinExistence type="predicted"/>
<sequence length="85" mass="9555">MGVVRFAIELVAIPIILVGLGILTIFAIVYIRQRKKRTKDLEQQSETLPPFVCDQPPPNYSNNHYTAMPMKPPVAMVQEHNHATG</sequence>
<reference evidence="3 4" key="2">
    <citation type="journal article" date="2017" name="Sci. Rep.">
        <title>Ant-infecting Ophiocordyceps genomes reveal a high diversity of potential behavioral manipulation genes and a possible major role for enterotoxins.</title>
        <authorList>
            <person name="de Bekker C."/>
            <person name="Ohm R.A."/>
            <person name="Evans H.C."/>
            <person name="Brachmann A."/>
            <person name="Hughes D.P."/>
        </authorList>
    </citation>
    <scope>NUCLEOTIDE SEQUENCE [LARGE SCALE GENOMIC DNA]</scope>
    <source>
        <strain evidence="3 4">SC16a</strain>
    </source>
</reference>